<sequence>MRILIFNELYTPNKKGGAEVSTQLLAESLVELGHEIHICTSSNKNSDEIINGVVIHRRKQHNIYWSFYHDSMPVWKKTIWHLVEMYNLFGYWTIRNIIHLVAPDVIHTNVFTGFSVIVWRIAKKHKIPVVHTLRDYYLMCVRSTLFNRGHDCSKTCGLCRFVSEPKRIMSQYVAAVVGISHFILDKHINASYFKSVNIKSVIPNAVSISSPSVMHYMERNYSIGYLGRIHESKGIEYLIESFLSIKNTNYILQIGGDGEQDYVERLKMKYSSKKVQFLGKVNSEEFLKKIRLLVVPSLWEEPFGRVIIEAHACACPVLVSNRGGMPELINNHNGRVFDLGVKGTLSCLLEHFIQRKLIFDVNSSEALELYSNDAVVNQYIDVYNEVVQKSNFLNNNVL</sequence>
<evidence type="ECO:0000313" key="6">
    <source>
        <dbReference type="Proteomes" id="UP000483142"/>
    </source>
</evidence>
<protein>
    <submittedName>
        <fullName evidence="4">Glycosyltransferase family 4 protein</fullName>
    </submittedName>
</protein>
<dbReference type="PANTHER" id="PTHR45947">
    <property type="entry name" value="SULFOQUINOVOSYL TRANSFERASE SQD2"/>
    <property type="match status" value="1"/>
</dbReference>
<reference evidence="5 6" key="1">
    <citation type="journal article" date="2019" name="Nat. Med.">
        <title>A library of human gut bacterial isolates paired with longitudinal multiomics data enables mechanistic microbiome research.</title>
        <authorList>
            <person name="Poyet M."/>
            <person name="Groussin M."/>
            <person name="Gibbons S.M."/>
            <person name="Avila-Pacheco J."/>
            <person name="Jiang X."/>
            <person name="Kearney S.M."/>
            <person name="Perrotta A.R."/>
            <person name="Berdy B."/>
            <person name="Zhao S."/>
            <person name="Lieberman T.D."/>
            <person name="Swanson P.K."/>
            <person name="Smith M."/>
            <person name="Roesemann S."/>
            <person name="Alexander J.E."/>
            <person name="Rich S.A."/>
            <person name="Livny J."/>
            <person name="Vlamakis H."/>
            <person name="Clish C."/>
            <person name="Bullock K."/>
            <person name="Deik A."/>
            <person name="Scott J."/>
            <person name="Pierce K.A."/>
            <person name="Xavier R.J."/>
            <person name="Alm E.J."/>
        </authorList>
    </citation>
    <scope>NUCLEOTIDE SEQUENCE [LARGE SCALE GENOMIC DNA]</scope>
    <source>
        <strain evidence="4 5">BIOML-A140</strain>
        <strain evidence="3 6">BIOML-A141</strain>
    </source>
</reference>
<dbReference type="Proteomes" id="UP000483142">
    <property type="component" value="Unassembled WGS sequence"/>
</dbReference>
<dbReference type="AlphaFoldDB" id="A0A3E4KCJ0"/>
<dbReference type="CDD" id="cd03823">
    <property type="entry name" value="GT4_ExpE7-like"/>
    <property type="match status" value="1"/>
</dbReference>
<gene>
    <name evidence="4" type="ORF">GAZ06_13045</name>
    <name evidence="3" type="ORF">GAZ09_14340</name>
</gene>
<evidence type="ECO:0000259" key="1">
    <source>
        <dbReference type="Pfam" id="PF00534"/>
    </source>
</evidence>
<comment type="caution">
    <text evidence="4">The sequence shown here is derived from an EMBL/GenBank/DDBJ whole genome shotgun (WGS) entry which is preliminary data.</text>
</comment>
<dbReference type="InterPro" id="IPR001296">
    <property type="entry name" value="Glyco_trans_1"/>
</dbReference>
<organism evidence="4 5">
    <name type="scientific">Phocaeicola vulgatus</name>
    <name type="common">Bacteroides vulgatus</name>
    <dbReference type="NCBI Taxonomy" id="821"/>
    <lineage>
        <taxon>Bacteria</taxon>
        <taxon>Pseudomonadati</taxon>
        <taxon>Bacteroidota</taxon>
        <taxon>Bacteroidia</taxon>
        <taxon>Bacteroidales</taxon>
        <taxon>Bacteroidaceae</taxon>
        <taxon>Phocaeicola</taxon>
    </lineage>
</organism>
<dbReference type="Pfam" id="PF13439">
    <property type="entry name" value="Glyco_transf_4"/>
    <property type="match status" value="1"/>
</dbReference>
<dbReference type="InterPro" id="IPR028098">
    <property type="entry name" value="Glyco_trans_4-like_N"/>
</dbReference>
<name>A0A3E4KCJ0_PHOVU</name>
<dbReference type="Gene3D" id="3.40.50.2000">
    <property type="entry name" value="Glycogen Phosphorylase B"/>
    <property type="match status" value="2"/>
</dbReference>
<dbReference type="GO" id="GO:0016757">
    <property type="term" value="F:glycosyltransferase activity"/>
    <property type="evidence" value="ECO:0007669"/>
    <property type="project" value="InterPro"/>
</dbReference>
<evidence type="ECO:0000313" key="4">
    <source>
        <dbReference type="EMBL" id="KAB6476670.1"/>
    </source>
</evidence>
<dbReference type="InterPro" id="IPR050194">
    <property type="entry name" value="Glycosyltransferase_grp1"/>
</dbReference>
<feature type="domain" description="Glycosyl transferase family 1" evidence="1">
    <location>
        <begin position="221"/>
        <end position="338"/>
    </location>
</feature>
<dbReference type="EMBL" id="WDBY01000025">
    <property type="protein sequence ID" value="KAB6476670.1"/>
    <property type="molecule type" value="Genomic_DNA"/>
</dbReference>
<proteinExistence type="predicted"/>
<accession>A0A3E4KCJ0</accession>
<dbReference type="SUPFAM" id="SSF53756">
    <property type="entry name" value="UDP-Glycosyltransferase/glycogen phosphorylase"/>
    <property type="match status" value="1"/>
</dbReference>
<dbReference type="Proteomes" id="UP000468344">
    <property type="component" value="Unassembled WGS sequence"/>
</dbReference>
<evidence type="ECO:0000313" key="5">
    <source>
        <dbReference type="Proteomes" id="UP000468344"/>
    </source>
</evidence>
<keyword evidence="4" id="KW-0808">Transferase</keyword>
<evidence type="ECO:0000313" key="3">
    <source>
        <dbReference type="EMBL" id="KAB6451281.1"/>
    </source>
</evidence>
<dbReference type="EMBL" id="WDBZ01000029">
    <property type="protein sequence ID" value="KAB6451281.1"/>
    <property type="molecule type" value="Genomic_DNA"/>
</dbReference>
<evidence type="ECO:0000259" key="2">
    <source>
        <dbReference type="Pfam" id="PF13439"/>
    </source>
</evidence>
<dbReference type="PANTHER" id="PTHR45947:SF13">
    <property type="entry name" value="TRANSFERASE"/>
    <property type="match status" value="1"/>
</dbReference>
<dbReference type="Pfam" id="PF00534">
    <property type="entry name" value="Glycos_transf_1"/>
    <property type="match status" value="1"/>
</dbReference>
<feature type="domain" description="Glycosyltransferase subfamily 4-like N-terminal" evidence="2">
    <location>
        <begin position="16"/>
        <end position="189"/>
    </location>
</feature>
<dbReference type="RefSeq" id="WP_117697670.1">
    <property type="nucleotide sequence ID" value="NZ_CAXTGH010000002.1"/>
</dbReference>